<accession>A0AA42C5H8</accession>
<dbReference type="Gene3D" id="1.10.287.310">
    <property type="match status" value="1"/>
</dbReference>
<keyword evidence="7" id="KW-1185">Reference proteome</keyword>
<proteinExistence type="inferred from homology"/>
<comment type="similarity">
    <text evidence="1 5">Belongs to the universal ribosomal protein uL29 family.</text>
</comment>
<dbReference type="AlphaFoldDB" id="A0AA42C5H8"/>
<dbReference type="GO" id="GO:0005840">
    <property type="term" value="C:ribosome"/>
    <property type="evidence" value="ECO:0007669"/>
    <property type="project" value="UniProtKB-KW"/>
</dbReference>
<dbReference type="Proteomes" id="UP001163821">
    <property type="component" value="Unassembled WGS sequence"/>
</dbReference>
<evidence type="ECO:0000256" key="4">
    <source>
        <dbReference type="ARBA" id="ARBA00035204"/>
    </source>
</evidence>
<dbReference type="GO" id="GO:0003735">
    <property type="term" value="F:structural constituent of ribosome"/>
    <property type="evidence" value="ECO:0007669"/>
    <property type="project" value="InterPro"/>
</dbReference>
<dbReference type="CDD" id="cd00427">
    <property type="entry name" value="Ribosomal_L29_HIP"/>
    <property type="match status" value="1"/>
</dbReference>
<comment type="caution">
    <text evidence="6">The sequence shown here is derived from an EMBL/GenBank/DDBJ whole genome shotgun (WGS) entry which is preliminary data.</text>
</comment>
<protein>
    <recommendedName>
        <fullName evidence="4 5">Large ribosomal subunit protein uL29</fullName>
    </recommendedName>
</protein>
<evidence type="ECO:0000256" key="1">
    <source>
        <dbReference type="ARBA" id="ARBA00009254"/>
    </source>
</evidence>
<keyword evidence="3 5" id="KW-0687">Ribonucleoprotein</keyword>
<name>A0AA42C5H8_9BACT</name>
<dbReference type="Pfam" id="PF00831">
    <property type="entry name" value="Ribosomal_L29"/>
    <property type="match status" value="1"/>
</dbReference>
<organism evidence="6 7">
    <name type="scientific">Gaoshiqia sediminis</name>
    <dbReference type="NCBI Taxonomy" id="2986998"/>
    <lineage>
        <taxon>Bacteria</taxon>
        <taxon>Pseudomonadati</taxon>
        <taxon>Bacteroidota</taxon>
        <taxon>Bacteroidia</taxon>
        <taxon>Marinilabiliales</taxon>
        <taxon>Prolixibacteraceae</taxon>
        <taxon>Gaoshiqia</taxon>
    </lineage>
</organism>
<evidence type="ECO:0000256" key="2">
    <source>
        <dbReference type="ARBA" id="ARBA00022980"/>
    </source>
</evidence>
<gene>
    <name evidence="5 6" type="primary">rpmC</name>
    <name evidence="6" type="ORF">N2K84_08955</name>
</gene>
<evidence type="ECO:0000256" key="3">
    <source>
        <dbReference type="ARBA" id="ARBA00023274"/>
    </source>
</evidence>
<dbReference type="GO" id="GO:0006412">
    <property type="term" value="P:translation"/>
    <property type="evidence" value="ECO:0007669"/>
    <property type="project" value="UniProtKB-UniRule"/>
</dbReference>
<evidence type="ECO:0000256" key="5">
    <source>
        <dbReference type="HAMAP-Rule" id="MF_00374"/>
    </source>
</evidence>
<evidence type="ECO:0000313" key="6">
    <source>
        <dbReference type="EMBL" id="MCW0482853.1"/>
    </source>
</evidence>
<dbReference type="EMBL" id="JAPAAF010000009">
    <property type="protein sequence ID" value="MCW0482853.1"/>
    <property type="molecule type" value="Genomic_DNA"/>
</dbReference>
<sequence length="68" mass="8081">MMKTSEIKELTKKEILERIQLEDETLTRLNLNHAVSPLDNPMKIQVARRNIARLKTVLRQRELNENQK</sequence>
<dbReference type="InterPro" id="IPR001854">
    <property type="entry name" value="Ribosomal_uL29"/>
</dbReference>
<dbReference type="InterPro" id="IPR036049">
    <property type="entry name" value="Ribosomal_uL29_sf"/>
</dbReference>
<dbReference type="GO" id="GO:1990904">
    <property type="term" value="C:ribonucleoprotein complex"/>
    <property type="evidence" value="ECO:0007669"/>
    <property type="project" value="UniProtKB-KW"/>
</dbReference>
<reference evidence="6" key="1">
    <citation type="submission" date="2022-10" db="EMBL/GenBank/DDBJ databases">
        <title>Gaoshiqiia sediminis gen. nov., sp. nov., isolated from coastal sediment.</title>
        <authorList>
            <person name="Yu W.X."/>
            <person name="Mu D.S."/>
            <person name="Du J.Z."/>
            <person name="Liang Y.Q."/>
        </authorList>
    </citation>
    <scope>NUCLEOTIDE SEQUENCE</scope>
    <source>
        <strain evidence="6">A06</strain>
    </source>
</reference>
<dbReference type="RefSeq" id="WP_282591455.1">
    <property type="nucleotide sequence ID" value="NZ_JAPAAF010000009.1"/>
</dbReference>
<evidence type="ECO:0000313" key="7">
    <source>
        <dbReference type="Proteomes" id="UP001163821"/>
    </source>
</evidence>
<dbReference type="SUPFAM" id="SSF46561">
    <property type="entry name" value="Ribosomal protein L29 (L29p)"/>
    <property type="match status" value="1"/>
</dbReference>
<dbReference type="HAMAP" id="MF_00374">
    <property type="entry name" value="Ribosomal_uL29"/>
    <property type="match status" value="1"/>
</dbReference>
<keyword evidence="2 5" id="KW-0689">Ribosomal protein</keyword>
<dbReference type="NCBIfam" id="TIGR00012">
    <property type="entry name" value="L29"/>
    <property type="match status" value="1"/>
</dbReference>